<organism evidence="1 2">
    <name type="scientific">Heliobacterium mobile</name>
    <name type="common">Heliobacillus mobilis</name>
    <dbReference type="NCBI Taxonomy" id="28064"/>
    <lineage>
        <taxon>Bacteria</taxon>
        <taxon>Bacillati</taxon>
        <taxon>Bacillota</taxon>
        <taxon>Clostridia</taxon>
        <taxon>Eubacteriales</taxon>
        <taxon>Heliobacteriaceae</taxon>
        <taxon>Heliobacterium</taxon>
    </lineage>
</organism>
<proteinExistence type="predicted"/>
<evidence type="ECO:0000313" key="1">
    <source>
        <dbReference type="EMBL" id="MTV47612.1"/>
    </source>
</evidence>
<dbReference type="RefSeq" id="WP_155474712.1">
    <property type="nucleotide sequence ID" value="NZ_WNKU01000001.1"/>
</dbReference>
<name>A0A6I3SBE3_HELMO</name>
<reference evidence="1 2" key="1">
    <citation type="submission" date="2019-11" db="EMBL/GenBank/DDBJ databases">
        <title>Whole-genome sequence of a the green, strictly anaerobic photosynthetic bacterium Heliobacillus mobilis DSM 6151.</title>
        <authorList>
            <person name="Kyndt J.A."/>
            <person name="Meyer T.E."/>
        </authorList>
    </citation>
    <scope>NUCLEOTIDE SEQUENCE [LARGE SCALE GENOMIC DNA]</scope>
    <source>
        <strain evidence="1 2">DSM 6151</strain>
    </source>
</reference>
<gene>
    <name evidence="1" type="ORF">GJ688_01285</name>
</gene>
<keyword evidence="2" id="KW-1185">Reference proteome</keyword>
<protein>
    <submittedName>
        <fullName evidence="1">Uncharacterized protein</fullName>
    </submittedName>
</protein>
<dbReference type="EMBL" id="WNKU01000001">
    <property type="protein sequence ID" value="MTV47612.1"/>
    <property type="molecule type" value="Genomic_DNA"/>
</dbReference>
<dbReference type="Proteomes" id="UP000430670">
    <property type="component" value="Unassembled WGS sequence"/>
</dbReference>
<accession>A0A6I3SBE3</accession>
<evidence type="ECO:0000313" key="2">
    <source>
        <dbReference type="Proteomes" id="UP000430670"/>
    </source>
</evidence>
<comment type="caution">
    <text evidence="1">The sequence shown here is derived from an EMBL/GenBank/DDBJ whole genome shotgun (WGS) entry which is preliminary data.</text>
</comment>
<sequence>MGIVTEEYMYTVVEMNRISKQWHTSIDDKPIFAGKPVWIGFFAVRRQ</sequence>
<dbReference type="AlphaFoldDB" id="A0A6I3SBE3"/>